<accession>A0ABR3VCF1</accession>
<dbReference type="EMBL" id="JAZGSY010000161">
    <property type="protein sequence ID" value="KAL1839374.1"/>
    <property type="molecule type" value="Genomic_DNA"/>
</dbReference>
<keyword evidence="3" id="KW-1133">Transmembrane helix</keyword>
<dbReference type="Pfam" id="PF01544">
    <property type="entry name" value="CorA"/>
    <property type="match status" value="1"/>
</dbReference>
<gene>
    <name evidence="5" type="ORF">VTJ49DRAFT_1609</name>
</gene>
<organism evidence="5 6">
    <name type="scientific">Humicola insolens</name>
    <name type="common">Soft-rot fungus</name>
    <dbReference type="NCBI Taxonomy" id="85995"/>
    <lineage>
        <taxon>Eukaryota</taxon>
        <taxon>Fungi</taxon>
        <taxon>Dikarya</taxon>
        <taxon>Ascomycota</taxon>
        <taxon>Pezizomycotina</taxon>
        <taxon>Sordariomycetes</taxon>
        <taxon>Sordariomycetidae</taxon>
        <taxon>Sordariales</taxon>
        <taxon>Chaetomiaceae</taxon>
        <taxon>Mycothermus</taxon>
    </lineage>
</organism>
<comment type="caution">
    <text evidence="5">The sequence shown here is derived from an EMBL/GenBank/DDBJ whole genome shotgun (WGS) entry which is preliminary data.</text>
</comment>
<reference evidence="5 6" key="1">
    <citation type="journal article" date="2024" name="Commun. Biol.">
        <title>Comparative genomic analysis of thermophilic fungi reveals convergent evolutionary adaptations and gene losses.</title>
        <authorList>
            <person name="Steindorff A.S."/>
            <person name="Aguilar-Pontes M.V."/>
            <person name="Robinson A.J."/>
            <person name="Andreopoulos B."/>
            <person name="LaButti K."/>
            <person name="Kuo A."/>
            <person name="Mondo S."/>
            <person name="Riley R."/>
            <person name="Otillar R."/>
            <person name="Haridas S."/>
            <person name="Lipzen A."/>
            <person name="Grimwood J."/>
            <person name="Schmutz J."/>
            <person name="Clum A."/>
            <person name="Reid I.D."/>
            <person name="Moisan M.C."/>
            <person name="Butler G."/>
            <person name="Nguyen T.T.M."/>
            <person name="Dewar K."/>
            <person name="Conant G."/>
            <person name="Drula E."/>
            <person name="Henrissat B."/>
            <person name="Hansel C."/>
            <person name="Singer S."/>
            <person name="Hutchinson M.I."/>
            <person name="de Vries R.P."/>
            <person name="Natvig D.O."/>
            <person name="Powell A.J."/>
            <person name="Tsang A."/>
            <person name="Grigoriev I.V."/>
        </authorList>
    </citation>
    <scope>NUCLEOTIDE SEQUENCE [LARGE SCALE GENOMIC DNA]</scope>
    <source>
        <strain evidence="5 6">CBS 620.91</strain>
    </source>
</reference>
<evidence type="ECO:0000313" key="5">
    <source>
        <dbReference type="EMBL" id="KAL1839374.1"/>
    </source>
</evidence>
<dbReference type="InterPro" id="IPR045863">
    <property type="entry name" value="CorA_TM1_TM2"/>
</dbReference>
<evidence type="ECO:0000256" key="2">
    <source>
        <dbReference type="ARBA" id="ARBA00022692"/>
    </source>
</evidence>
<evidence type="ECO:0000313" key="6">
    <source>
        <dbReference type="Proteomes" id="UP001583172"/>
    </source>
</evidence>
<sequence>MFLDHIAFVLRDIGKGSSDERLLQDHLGRWRDSLLRLLTELPELAKSLRRFFTFPYEGRPIPQPLSAGLMDLEAEIRAMEERCERAQQSLRSDLSLVESKRGILEAESVSRLTKLAFVFIPLTFAAGLFSMQVQELTDSPPPLSTFIGAAAVVMAVSYGLRIAQHSVWLGNQRRKLEDRIRRDMLSPQPPSFWHSSCFLKPPPT</sequence>
<dbReference type="InterPro" id="IPR002523">
    <property type="entry name" value="MgTranspt_CorA/ZnTranspt_ZntB"/>
</dbReference>
<keyword evidence="2" id="KW-0812">Transmembrane</keyword>
<dbReference type="SUPFAM" id="SSF144083">
    <property type="entry name" value="Magnesium transport protein CorA, transmembrane region"/>
    <property type="match status" value="1"/>
</dbReference>
<comment type="subcellular location">
    <subcellularLocation>
        <location evidence="1">Membrane</location>
        <topology evidence="1">Multi-pass membrane protein</topology>
    </subcellularLocation>
</comment>
<name>A0ABR3VCF1_HUMIN</name>
<dbReference type="Gene3D" id="1.20.58.340">
    <property type="entry name" value="Magnesium transport protein CorA, transmembrane region"/>
    <property type="match status" value="1"/>
</dbReference>
<proteinExistence type="predicted"/>
<evidence type="ECO:0000256" key="1">
    <source>
        <dbReference type="ARBA" id="ARBA00004141"/>
    </source>
</evidence>
<evidence type="ECO:0000256" key="4">
    <source>
        <dbReference type="ARBA" id="ARBA00023136"/>
    </source>
</evidence>
<keyword evidence="4" id="KW-0472">Membrane</keyword>
<keyword evidence="6" id="KW-1185">Reference proteome</keyword>
<dbReference type="Proteomes" id="UP001583172">
    <property type="component" value="Unassembled WGS sequence"/>
</dbReference>
<evidence type="ECO:0000256" key="3">
    <source>
        <dbReference type="ARBA" id="ARBA00022989"/>
    </source>
</evidence>
<protein>
    <submittedName>
        <fullName evidence="5">Uncharacterized protein</fullName>
    </submittedName>
</protein>